<dbReference type="InterPro" id="IPR036396">
    <property type="entry name" value="Cyt_P450_sf"/>
</dbReference>
<evidence type="ECO:0000313" key="17">
    <source>
        <dbReference type="EnsemblMetazoa" id="XP_001599734"/>
    </source>
</evidence>
<keyword evidence="8" id="KW-0256">Endoplasmic reticulum</keyword>
<keyword evidence="7 14" id="KW-0479">Metal-binding</keyword>
<dbReference type="InParanoid" id="A0A7M7G1U8"/>
<evidence type="ECO:0008006" key="19">
    <source>
        <dbReference type="Google" id="ProtNLM"/>
    </source>
</evidence>
<dbReference type="CDD" id="cd20628">
    <property type="entry name" value="CYP4"/>
    <property type="match status" value="1"/>
</dbReference>
<evidence type="ECO:0000256" key="15">
    <source>
        <dbReference type="RuleBase" id="RU000461"/>
    </source>
</evidence>
<dbReference type="SMR" id="A0A7M7G1U8"/>
<dbReference type="PROSITE" id="PS00086">
    <property type="entry name" value="CYTOCHROME_P450"/>
    <property type="match status" value="1"/>
</dbReference>
<sequence length="511" mass="59298">MIIYFLLILLGLWVFKVYFQNKRSKELLDKIPGPPTVPILGNLLMFNVPIEKTWNVIRDLNKNYYPIAKFWLGPYPYVSIHHPDDLEILLSSTKHLEKGSAYTVLHPWLRTGLLTSSGSKWQQRRKILTPAFHFKILRKYMDITNEHGKKFIEALRTENSETVQSLMPFCSNYTLHIICETAMGIALDKIDTKISKEYKNAVADIANLIMYRVMRPYLKEWMMLPVWTFGRLQTQTLRTLHKFTKTVLTERREYHKRSDNKYLKGFHDDTYDVNKDDVAIGGKKKLAMLDLLLSAAQDGLTDDEGIKEEVDTFMFAGHDTTGIALVYAIMLLAEHKEIQEKARAEVIEVLTESNGEIGTLEIQKLHYLERCIKESLRIFPPVSALSRTVKEDIQLKNYVVPAGTEIGCHIFDLHRDPNFWPEPEKYDPDRFLPENIQGRHPYAYIPFSAGSRNCIGQKFAMMELKSLTARILYNFELEPVSQTKDMKLTLDLVTRPLEPVYTKFIRIDNNN</sequence>
<dbReference type="EnsemblMetazoa" id="XM_001599684">
    <property type="protein sequence ID" value="XP_001599734"/>
    <property type="gene ID" value="LOC100114838"/>
</dbReference>
<keyword evidence="11 14" id="KW-0408">Iron</keyword>
<keyword evidence="12 15" id="KW-0503">Monooxygenase</keyword>
<keyword evidence="10 15" id="KW-0560">Oxidoreductase</keyword>
<keyword evidence="18" id="KW-1185">Reference proteome</keyword>
<feature type="binding site" description="axial binding residue" evidence="14">
    <location>
        <position position="454"/>
    </location>
    <ligand>
        <name>heme</name>
        <dbReference type="ChEBI" id="CHEBI:30413"/>
    </ligand>
    <ligandPart>
        <name>Fe</name>
        <dbReference type="ChEBI" id="CHEBI:18248"/>
    </ligandPart>
</feature>
<evidence type="ECO:0000256" key="7">
    <source>
        <dbReference type="ARBA" id="ARBA00022723"/>
    </source>
</evidence>
<dbReference type="PRINTS" id="PR00385">
    <property type="entry name" value="P450"/>
</dbReference>
<keyword evidence="16" id="KW-0732">Signal</keyword>
<accession>A0A7M7G1U8</accession>
<dbReference type="InterPro" id="IPR050196">
    <property type="entry name" value="Cytochrome_P450_Monoox"/>
</dbReference>
<comment type="similarity">
    <text evidence="5 15">Belongs to the cytochrome P450 family.</text>
</comment>
<feature type="signal peptide" evidence="16">
    <location>
        <begin position="1"/>
        <end position="19"/>
    </location>
</feature>
<dbReference type="Proteomes" id="UP000002358">
    <property type="component" value="Chromosome 5"/>
</dbReference>
<dbReference type="InterPro" id="IPR002401">
    <property type="entry name" value="Cyt_P450_E_grp-I"/>
</dbReference>
<dbReference type="PANTHER" id="PTHR24291">
    <property type="entry name" value="CYTOCHROME P450 FAMILY 4"/>
    <property type="match status" value="1"/>
</dbReference>
<comment type="cofactor">
    <cofactor evidence="1 14">
        <name>heme</name>
        <dbReference type="ChEBI" id="CHEBI:30413"/>
    </cofactor>
</comment>
<evidence type="ECO:0000256" key="9">
    <source>
        <dbReference type="ARBA" id="ARBA00022848"/>
    </source>
</evidence>
<dbReference type="RefSeq" id="XP_001599734.2">
    <property type="nucleotide sequence ID" value="XM_001599684.5"/>
</dbReference>
<keyword evidence="13" id="KW-0472">Membrane</keyword>
<name>A0A7M7G1U8_NASVI</name>
<evidence type="ECO:0000256" key="5">
    <source>
        <dbReference type="ARBA" id="ARBA00010617"/>
    </source>
</evidence>
<dbReference type="PANTHER" id="PTHR24291:SF189">
    <property type="entry name" value="CYTOCHROME P450 4C3-RELATED"/>
    <property type="match status" value="1"/>
</dbReference>
<comment type="subcellular location">
    <subcellularLocation>
        <location evidence="4">Endoplasmic reticulum membrane</location>
        <topology evidence="4">Peripheral membrane protein</topology>
    </subcellularLocation>
    <subcellularLocation>
        <location evidence="3">Microsome membrane</location>
        <topology evidence="3">Peripheral membrane protein</topology>
    </subcellularLocation>
</comment>
<evidence type="ECO:0000313" key="18">
    <source>
        <dbReference type="Proteomes" id="UP000002358"/>
    </source>
</evidence>
<evidence type="ECO:0000256" key="2">
    <source>
        <dbReference type="ARBA" id="ARBA00003690"/>
    </source>
</evidence>
<dbReference type="Pfam" id="PF00067">
    <property type="entry name" value="p450"/>
    <property type="match status" value="1"/>
</dbReference>
<dbReference type="InterPro" id="IPR001128">
    <property type="entry name" value="Cyt_P450"/>
</dbReference>
<dbReference type="GO" id="GO:0016705">
    <property type="term" value="F:oxidoreductase activity, acting on paired donors, with incorporation or reduction of molecular oxygen"/>
    <property type="evidence" value="ECO:0007669"/>
    <property type="project" value="InterPro"/>
</dbReference>
<dbReference type="GeneID" id="100114838"/>
<evidence type="ECO:0000256" key="14">
    <source>
        <dbReference type="PIRSR" id="PIRSR602401-1"/>
    </source>
</evidence>
<dbReference type="SUPFAM" id="SSF48264">
    <property type="entry name" value="Cytochrome P450"/>
    <property type="match status" value="1"/>
</dbReference>
<keyword evidence="9" id="KW-0492">Microsome</keyword>
<reference evidence="17" key="1">
    <citation type="submission" date="2021-01" db="UniProtKB">
        <authorList>
            <consortium name="EnsemblMetazoa"/>
        </authorList>
    </citation>
    <scope>IDENTIFICATION</scope>
</reference>
<evidence type="ECO:0000256" key="12">
    <source>
        <dbReference type="ARBA" id="ARBA00023033"/>
    </source>
</evidence>
<dbReference type="AlphaFoldDB" id="A0A7M7G1U8"/>
<evidence type="ECO:0000256" key="6">
    <source>
        <dbReference type="ARBA" id="ARBA00022617"/>
    </source>
</evidence>
<comment type="function">
    <text evidence="2">May be involved in the metabolism of insect hormones and in the breakdown of synthetic insecticides.</text>
</comment>
<dbReference type="GO" id="GO:0004497">
    <property type="term" value="F:monooxygenase activity"/>
    <property type="evidence" value="ECO:0007669"/>
    <property type="project" value="UniProtKB-KW"/>
</dbReference>
<dbReference type="KEGG" id="nvi:100114838"/>
<evidence type="ECO:0000256" key="3">
    <source>
        <dbReference type="ARBA" id="ARBA00004174"/>
    </source>
</evidence>
<evidence type="ECO:0000256" key="11">
    <source>
        <dbReference type="ARBA" id="ARBA00023004"/>
    </source>
</evidence>
<evidence type="ECO:0000256" key="1">
    <source>
        <dbReference type="ARBA" id="ARBA00001971"/>
    </source>
</evidence>
<dbReference type="GO" id="GO:0005506">
    <property type="term" value="F:iron ion binding"/>
    <property type="evidence" value="ECO:0007669"/>
    <property type="project" value="InterPro"/>
</dbReference>
<dbReference type="Gene3D" id="1.10.630.10">
    <property type="entry name" value="Cytochrome P450"/>
    <property type="match status" value="1"/>
</dbReference>
<dbReference type="InterPro" id="IPR017972">
    <property type="entry name" value="Cyt_P450_CS"/>
</dbReference>
<feature type="chain" id="PRO_5029813200" description="Cytochrome P450" evidence="16">
    <location>
        <begin position="20"/>
        <end position="511"/>
    </location>
</feature>
<evidence type="ECO:0000256" key="4">
    <source>
        <dbReference type="ARBA" id="ARBA00004406"/>
    </source>
</evidence>
<protein>
    <recommendedName>
        <fullName evidence="19">Cytochrome P450</fullName>
    </recommendedName>
</protein>
<proteinExistence type="inferred from homology"/>
<dbReference type="PRINTS" id="PR00463">
    <property type="entry name" value="EP450I"/>
</dbReference>
<keyword evidence="6 14" id="KW-0349">Heme</keyword>
<organism evidence="17 18">
    <name type="scientific">Nasonia vitripennis</name>
    <name type="common">Parasitic wasp</name>
    <dbReference type="NCBI Taxonomy" id="7425"/>
    <lineage>
        <taxon>Eukaryota</taxon>
        <taxon>Metazoa</taxon>
        <taxon>Ecdysozoa</taxon>
        <taxon>Arthropoda</taxon>
        <taxon>Hexapoda</taxon>
        <taxon>Insecta</taxon>
        <taxon>Pterygota</taxon>
        <taxon>Neoptera</taxon>
        <taxon>Endopterygota</taxon>
        <taxon>Hymenoptera</taxon>
        <taxon>Apocrita</taxon>
        <taxon>Proctotrupomorpha</taxon>
        <taxon>Chalcidoidea</taxon>
        <taxon>Pteromalidae</taxon>
        <taxon>Pteromalinae</taxon>
        <taxon>Nasonia</taxon>
    </lineage>
</organism>
<dbReference type="OrthoDB" id="1470350at2759"/>
<evidence type="ECO:0000256" key="13">
    <source>
        <dbReference type="ARBA" id="ARBA00023136"/>
    </source>
</evidence>
<dbReference type="GO" id="GO:0020037">
    <property type="term" value="F:heme binding"/>
    <property type="evidence" value="ECO:0007669"/>
    <property type="project" value="InterPro"/>
</dbReference>
<evidence type="ECO:0000256" key="8">
    <source>
        <dbReference type="ARBA" id="ARBA00022824"/>
    </source>
</evidence>
<dbReference type="GO" id="GO:0005789">
    <property type="term" value="C:endoplasmic reticulum membrane"/>
    <property type="evidence" value="ECO:0007669"/>
    <property type="project" value="UniProtKB-SubCell"/>
</dbReference>
<evidence type="ECO:0000256" key="16">
    <source>
        <dbReference type="SAM" id="SignalP"/>
    </source>
</evidence>
<evidence type="ECO:0000256" key="10">
    <source>
        <dbReference type="ARBA" id="ARBA00023002"/>
    </source>
</evidence>